<dbReference type="InterPro" id="IPR053141">
    <property type="entry name" value="Mycobact_SerProt_Inhib_Rv3364c"/>
</dbReference>
<evidence type="ECO:0000313" key="3">
    <source>
        <dbReference type="EMBL" id="MDX3021307.1"/>
    </source>
</evidence>
<dbReference type="AlphaFoldDB" id="A0AAP6EKH3"/>
<dbReference type="Proteomes" id="UP001272987">
    <property type="component" value="Unassembled WGS sequence"/>
</dbReference>
<dbReference type="InterPro" id="IPR004942">
    <property type="entry name" value="Roadblock/LAMTOR2_dom"/>
</dbReference>
<sequence length="165" mass="17459">MTTHGMDSTTGTGSTAQDAGMSGLTWLLERFVESVPGAERALLLSRDGLPLVDTGNDQTWADKQSAAVSGIAGLTASVQTPNGRRAGDPRQVMVEYDDFWLFVQSTGESRGVFPQRQTKVATVLCVLAGRGASVGRIGEEMAELVASFAPYIAVPVREVQGADVR</sequence>
<dbReference type="Pfam" id="PF03259">
    <property type="entry name" value="Robl_LC7"/>
    <property type="match status" value="1"/>
</dbReference>
<protein>
    <submittedName>
        <fullName evidence="2">Roadblock/LC7 domain-containing protein</fullName>
    </submittedName>
</protein>
<proteinExistence type="predicted"/>
<evidence type="ECO:0000313" key="4">
    <source>
        <dbReference type="Proteomes" id="UP001272987"/>
    </source>
</evidence>
<dbReference type="EMBL" id="JARAWC010000051">
    <property type="protein sequence ID" value="MDX2966064.1"/>
    <property type="molecule type" value="Genomic_DNA"/>
</dbReference>
<evidence type="ECO:0000313" key="2">
    <source>
        <dbReference type="EMBL" id="MDX2966064.1"/>
    </source>
</evidence>
<evidence type="ECO:0000259" key="1">
    <source>
        <dbReference type="SMART" id="SM00960"/>
    </source>
</evidence>
<dbReference type="SMART" id="SM00960">
    <property type="entry name" value="Robl_LC7"/>
    <property type="match status" value="1"/>
</dbReference>
<dbReference type="Gene3D" id="3.30.450.30">
    <property type="entry name" value="Dynein light chain 2a, cytoplasmic"/>
    <property type="match status" value="1"/>
</dbReference>
<evidence type="ECO:0000313" key="5">
    <source>
        <dbReference type="Proteomes" id="UP001282288"/>
    </source>
</evidence>
<organism evidence="2 5">
    <name type="scientific">Streptomyces acidiscabies</name>
    <dbReference type="NCBI Taxonomy" id="42234"/>
    <lineage>
        <taxon>Bacteria</taxon>
        <taxon>Bacillati</taxon>
        <taxon>Actinomycetota</taxon>
        <taxon>Actinomycetes</taxon>
        <taxon>Kitasatosporales</taxon>
        <taxon>Streptomycetaceae</taxon>
        <taxon>Streptomyces</taxon>
    </lineage>
</organism>
<gene>
    <name evidence="2" type="ORF">PV399_41120</name>
    <name evidence="3" type="ORF">PV666_25940</name>
</gene>
<dbReference type="RefSeq" id="WP_029183309.1">
    <property type="nucleotide sequence ID" value="NZ_BCMK01000038.1"/>
</dbReference>
<dbReference type="SUPFAM" id="SSF103196">
    <property type="entry name" value="Roadblock/LC7 domain"/>
    <property type="match status" value="1"/>
</dbReference>
<dbReference type="PANTHER" id="PTHR36222:SF1">
    <property type="entry name" value="SERINE PROTEASE INHIBITOR RV3364C"/>
    <property type="match status" value="1"/>
</dbReference>
<reference evidence="2 4" key="1">
    <citation type="journal article" date="2023" name="Microb. Genom.">
        <title>Mesoterricola silvestris gen. nov., sp. nov., Mesoterricola sediminis sp. nov., Geothrix oryzae sp. nov., Geothrix edaphica sp. nov., Geothrix rubra sp. nov., and Geothrix limicola sp. nov., six novel members of Acidobacteriota isolated from soils.</title>
        <authorList>
            <person name="Weisberg A.J."/>
            <person name="Pearce E."/>
            <person name="Kramer C.G."/>
            <person name="Chang J.H."/>
            <person name="Clarke C.R."/>
        </authorList>
    </citation>
    <scope>NUCLEOTIDE SEQUENCE</scope>
    <source>
        <strain evidence="3 4">NB05-1H</strain>
        <strain evidence="2">NRRL_B-16521</strain>
    </source>
</reference>
<dbReference type="GeneID" id="69810902"/>
<name>A0AAP6EKH3_9ACTN</name>
<comment type="caution">
    <text evidence="2">The sequence shown here is derived from an EMBL/GenBank/DDBJ whole genome shotgun (WGS) entry which is preliminary data.</text>
</comment>
<keyword evidence="4" id="KW-1185">Reference proteome</keyword>
<feature type="domain" description="Roadblock/LAMTOR2" evidence="1">
    <location>
        <begin position="25"/>
        <end position="128"/>
    </location>
</feature>
<dbReference type="PANTHER" id="PTHR36222">
    <property type="entry name" value="SERINE PROTEASE INHIBITOR RV3364C"/>
    <property type="match status" value="1"/>
</dbReference>
<dbReference type="EMBL" id="JARAWP010000015">
    <property type="protein sequence ID" value="MDX3021307.1"/>
    <property type="molecule type" value="Genomic_DNA"/>
</dbReference>
<accession>A0AAP6EKH3</accession>
<dbReference type="Proteomes" id="UP001282288">
    <property type="component" value="Unassembled WGS sequence"/>
</dbReference>